<evidence type="ECO:0000256" key="1">
    <source>
        <dbReference type="SAM" id="MobiDB-lite"/>
    </source>
</evidence>
<dbReference type="PRINTS" id="PR00109">
    <property type="entry name" value="TYRKINASE"/>
</dbReference>
<proteinExistence type="predicted"/>
<feature type="region of interest" description="Disordered" evidence="1">
    <location>
        <begin position="306"/>
        <end position="385"/>
    </location>
</feature>
<sequence length="385" mass="43596">MKFLVSRNVIHRDLAARNIMIDQMKNAKIGDFGLCIDANDRSVDISGKLPIKWLAIECLESHKFSSKSDVWSFGMVLWEMYSMGDAPFVDIEPTAILEELKSGRRPKRPLLASDKLDEVMQRCWQEYPTSRPSFDELLTIFTILLEQATEGYGYLQLMSNEFYKTLPQVEVEAEEEQEIEELESRSRAASTKSAKIHILGNVLNAWRAAAHGIGRQLSSGKGIYPTPDHPRMNKKRKSGTFGEAAEENVPKLPQPTSTARRKSQDFLTWTGLRKIRRRSLDPDVEQNGVPPSRDVPRLFNAKKFWKPRRKSSNSLPDHSHLELPPESSDYLDEPSSPHKKRSSVPPMQRFHVETPVSPSVSDSDSEMATLPSMPRASSCDTLSQT</sequence>
<dbReference type="EMBL" id="CATQJA010002707">
    <property type="protein sequence ID" value="CAJ0586027.1"/>
    <property type="molecule type" value="Genomic_DNA"/>
</dbReference>
<dbReference type="InterPro" id="IPR008266">
    <property type="entry name" value="Tyr_kinase_AS"/>
</dbReference>
<dbReference type="PANTHER" id="PTHR24416:SF488">
    <property type="entry name" value="PROTEIN KINASE DOMAIN-CONTAINING PROTEIN"/>
    <property type="match status" value="1"/>
</dbReference>
<gene>
    <name evidence="3" type="ORF">MSPICULIGERA_LOCUS24035</name>
</gene>
<dbReference type="GO" id="GO:0007169">
    <property type="term" value="P:cell surface receptor protein tyrosine kinase signaling pathway"/>
    <property type="evidence" value="ECO:0007669"/>
    <property type="project" value="TreeGrafter"/>
</dbReference>
<dbReference type="InterPro" id="IPR011009">
    <property type="entry name" value="Kinase-like_dom_sf"/>
</dbReference>
<comment type="caution">
    <text evidence="3">The sequence shown here is derived from an EMBL/GenBank/DDBJ whole genome shotgun (WGS) entry which is preliminary data.</text>
</comment>
<evidence type="ECO:0000313" key="3">
    <source>
        <dbReference type="EMBL" id="CAJ0586027.1"/>
    </source>
</evidence>
<organism evidence="3 4">
    <name type="scientific">Mesorhabditis spiculigera</name>
    <dbReference type="NCBI Taxonomy" id="96644"/>
    <lineage>
        <taxon>Eukaryota</taxon>
        <taxon>Metazoa</taxon>
        <taxon>Ecdysozoa</taxon>
        <taxon>Nematoda</taxon>
        <taxon>Chromadorea</taxon>
        <taxon>Rhabditida</taxon>
        <taxon>Rhabditina</taxon>
        <taxon>Rhabditomorpha</taxon>
        <taxon>Rhabditoidea</taxon>
        <taxon>Rhabditidae</taxon>
        <taxon>Mesorhabditinae</taxon>
        <taxon>Mesorhabditis</taxon>
    </lineage>
</organism>
<dbReference type="PROSITE" id="PS50011">
    <property type="entry name" value="PROTEIN_KINASE_DOM"/>
    <property type="match status" value="1"/>
</dbReference>
<dbReference type="SMART" id="SM00219">
    <property type="entry name" value="TyrKc"/>
    <property type="match status" value="1"/>
</dbReference>
<dbReference type="GO" id="GO:0005886">
    <property type="term" value="C:plasma membrane"/>
    <property type="evidence" value="ECO:0007669"/>
    <property type="project" value="TreeGrafter"/>
</dbReference>
<dbReference type="GO" id="GO:0005524">
    <property type="term" value="F:ATP binding"/>
    <property type="evidence" value="ECO:0007669"/>
    <property type="project" value="InterPro"/>
</dbReference>
<keyword evidence="4" id="KW-1185">Reference proteome</keyword>
<dbReference type="InterPro" id="IPR000719">
    <property type="entry name" value="Prot_kinase_dom"/>
</dbReference>
<dbReference type="Gene3D" id="1.10.510.10">
    <property type="entry name" value="Transferase(Phosphotransferase) domain 1"/>
    <property type="match status" value="1"/>
</dbReference>
<reference evidence="3" key="1">
    <citation type="submission" date="2023-06" db="EMBL/GenBank/DDBJ databases">
        <authorList>
            <person name="Delattre M."/>
        </authorList>
    </citation>
    <scope>NUCLEOTIDE SEQUENCE</scope>
    <source>
        <strain evidence="3">AF72</strain>
    </source>
</reference>
<dbReference type="InterPro" id="IPR050122">
    <property type="entry name" value="RTK"/>
</dbReference>
<evidence type="ECO:0000259" key="2">
    <source>
        <dbReference type="PROSITE" id="PS50011"/>
    </source>
</evidence>
<feature type="non-terminal residue" evidence="3">
    <location>
        <position position="385"/>
    </location>
</feature>
<name>A0AA36GHW9_9BILA</name>
<accession>A0AA36GHW9</accession>
<feature type="region of interest" description="Disordered" evidence="1">
    <location>
        <begin position="219"/>
        <end position="265"/>
    </location>
</feature>
<dbReference type="Proteomes" id="UP001177023">
    <property type="component" value="Unassembled WGS sequence"/>
</dbReference>
<dbReference type="SUPFAM" id="SSF56112">
    <property type="entry name" value="Protein kinase-like (PK-like)"/>
    <property type="match status" value="1"/>
</dbReference>
<dbReference type="PANTHER" id="PTHR24416">
    <property type="entry name" value="TYROSINE-PROTEIN KINASE RECEPTOR"/>
    <property type="match status" value="1"/>
</dbReference>
<dbReference type="InterPro" id="IPR001245">
    <property type="entry name" value="Ser-Thr/Tyr_kinase_cat_dom"/>
</dbReference>
<dbReference type="PROSITE" id="PS00109">
    <property type="entry name" value="PROTEIN_KINASE_TYR"/>
    <property type="match status" value="1"/>
</dbReference>
<evidence type="ECO:0000313" key="4">
    <source>
        <dbReference type="Proteomes" id="UP001177023"/>
    </source>
</evidence>
<dbReference type="GO" id="GO:0043235">
    <property type="term" value="C:receptor complex"/>
    <property type="evidence" value="ECO:0007669"/>
    <property type="project" value="TreeGrafter"/>
</dbReference>
<dbReference type="Pfam" id="PF07714">
    <property type="entry name" value="PK_Tyr_Ser-Thr"/>
    <property type="match status" value="1"/>
</dbReference>
<dbReference type="GO" id="GO:0004714">
    <property type="term" value="F:transmembrane receptor protein tyrosine kinase activity"/>
    <property type="evidence" value="ECO:0007669"/>
    <property type="project" value="TreeGrafter"/>
</dbReference>
<protein>
    <recommendedName>
        <fullName evidence="2">Protein kinase domain-containing protein</fullName>
    </recommendedName>
</protein>
<dbReference type="AlphaFoldDB" id="A0AA36GHW9"/>
<feature type="domain" description="Protein kinase" evidence="2">
    <location>
        <begin position="1"/>
        <end position="145"/>
    </location>
</feature>
<dbReference type="InterPro" id="IPR020635">
    <property type="entry name" value="Tyr_kinase_cat_dom"/>
</dbReference>